<proteinExistence type="predicted"/>
<evidence type="ECO:0000313" key="3">
    <source>
        <dbReference type="EMBL" id="RKU47841.1"/>
    </source>
</evidence>
<reference evidence="3 4" key="1">
    <citation type="submission" date="2018-08" db="EMBL/GenBank/DDBJ databases">
        <title>Draft genome of the lignicolous fungus Coniochaeta pulveracea.</title>
        <authorList>
            <person name="Borstlap C.J."/>
            <person name="De Witt R.N."/>
            <person name="Botha A."/>
            <person name="Volschenk H."/>
        </authorList>
    </citation>
    <scope>NUCLEOTIDE SEQUENCE [LARGE SCALE GENOMIC DNA]</scope>
    <source>
        <strain evidence="3 4">CAB683</strain>
    </source>
</reference>
<protein>
    <recommendedName>
        <fullName evidence="2">Rhamnogalacturonase A/B/Epimerase-like pectate lyase domain-containing protein</fullName>
    </recommendedName>
</protein>
<feature type="domain" description="Rhamnogalacturonase A/B/Epimerase-like pectate lyase" evidence="2">
    <location>
        <begin position="515"/>
        <end position="572"/>
    </location>
</feature>
<dbReference type="Pfam" id="PF12708">
    <property type="entry name" value="Pect-lyase_RHGA_epim"/>
    <property type="match status" value="2"/>
</dbReference>
<dbReference type="InterPro" id="IPR017946">
    <property type="entry name" value="PLC-like_Pdiesterase_TIM-brl"/>
</dbReference>
<keyword evidence="4" id="KW-1185">Reference proteome</keyword>
<feature type="chain" id="PRO_5019053828" description="Rhamnogalacturonase A/B/Epimerase-like pectate lyase domain-containing protein" evidence="1">
    <location>
        <begin position="21"/>
        <end position="1472"/>
    </location>
</feature>
<evidence type="ECO:0000259" key="2">
    <source>
        <dbReference type="Pfam" id="PF12708"/>
    </source>
</evidence>
<dbReference type="EMBL" id="QVQW01000007">
    <property type="protein sequence ID" value="RKU47841.1"/>
    <property type="molecule type" value="Genomic_DNA"/>
</dbReference>
<gene>
    <name evidence="3" type="ORF">DL546_008145</name>
</gene>
<dbReference type="CDD" id="cd23668">
    <property type="entry name" value="GH55_beta13glucanase-like"/>
    <property type="match status" value="1"/>
</dbReference>
<feature type="signal peptide" evidence="1">
    <location>
        <begin position="1"/>
        <end position="20"/>
    </location>
</feature>
<dbReference type="InterPro" id="IPR024535">
    <property type="entry name" value="RHGA/B-epi-like_pectate_lyase"/>
</dbReference>
<dbReference type="PANTHER" id="PTHR33928">
    <property type="entry name" value="POLYGALACTURONASE QRT3"/>
    <property type="match status" value="1"/>
</dbReference>
<dbReference type="SUPFAM" id="SSF51126">
    <property type="entry name" value="Pectin lyase-like"/>
    <property type="match status" value="2"/>
</dbReference>
<dbReference type="PROSITE" id="PS50007">
    <property type="entry name" value="PIPLC_X_DOMAIN"/>
    <property type="match status" value="1"/>
</dbReference>
<dbReference type="SUPFAM" id="SSF51695">
    <property type="entry name" value="PLC-like phosphodiesterases"/>
    <property type="match status" value="1"/>
</dbReference>
<dbReference type="FunFam" id="2.160.20.10:FF:000043">
    <property type="entry name" value="Exo-beta-1,3-glucanase, putative"/>
    <property type="match status" value="1"/>
</dbReference>
<dbReference type="GO" id="GO:0006629">
    <property type="term" value="P:lipid metabolic process"/>
    <property type="evidence" value="ECO:0007669"/>
    <property type="project" value="InterPro"/>
</dbReference>
<comment type="caution">
    <text evidence="3">The sequence shown here is derived from an EMBL/GenBank/DDBJ whole genome shotgun (WGS) entry which is preliminary data.</text>
</comment>
<dbReference type="InterPro" id="IPR011050">
    <property type="entry name" value="Pectin_lyase_fold/virulence"/>
</dbReference>
<sequence>MRLFTLFGIACACLQCGVHAGIVPEAGYHRPLLPRSAVRANATATAIKIVESAISHMSVLNKARLDHPARNLYKSKPGLGPERRGVDGVEPPPPLLVITPEIADAAALLAEEDADTSSFNGSGVVKGRAGGFWMEGLSRKGSVPWGKDSSYKVFRNVVTDYGADPTGQKDSAKAIQKAISDGQRCGAKCYSSSTKNAIVYIPSGTYLISSSISVYFGTQVIGDATSWPTLKASSRFVGLGVLSTDVYEANGGTGSDGLALEWYVNTARFYSQIRNLRIDITATRASASICAMHYQVAQATSIENVEIIAKAGTTQRGMFAENGSGGVMSDVLFTGGDVGFYGGSQQFTASRMTFKGCTTAAQIIWDWGWVRKSTTVDGADVGFRLMGDNGTGNIGSVSFMDSTFSNIKTSAIVMNTPADKPGTGSTGLVLDNVNLGGRIVDSGGKQILGSGYYKSWVVGATYSQGKRTWQSGKAMDYTREQTLLGPSRSGLDVAPYLERPRPQYEGKSPGDFAHLKDEGAKGHGSTDDTAAIQAAFNKYGDGSKIIYIDAGTHLLTDTVTVPTRAKIVGEAWAQLAASGSKFSDASNPRPMLRVGASSGDEGDVEIQDLILTTKGGTAGVVLMEWNVRGSKPGAAALWDVHARVGGATGTGLTAAECPPITSGTNPVSCQAASLLLHVTPKASGYFDNMWLWVADHDLDDPLLTDPLNAMTQVSVYSARGFLIESRTATWLYGTASEHNVYYQYNFHGAKNIFTTMIQSESPYYQPVPKPPAPFVSVVGKFVGDPDYTCKANDDFTGCDESWAVILQGSGNIHVGSAGTYSWFDTYSQTCIDGHACQKVLWLVNGNYDNVRLSHVVGIGAKYIMVAEGKGVSAADNLAVSEHPAWSHISLFEVESKGAIPDTGDDNLCDDKDRMWSDKSDTWTTPGNYMPWMYMDPEYAASSNKYYVTIVNLTPYRFVLTSTHKCQFDTWDFGHVPSGRARQNTMVYTERVGANSVDDNAEAYFSVEGTDKKFTIRGTTHIPDDYPWRTVVDLSGMGLGQREFGDPAEETSVTVVITGSEEFGYRSSINFPGAANWMHSLYDVIKDRKLRHVVMPGSHDAGMTTISQAYQYLGSTANTQTQGLSIYDQLRVGSRWFDLRIVTVDDGSFWAAHLSGEHAMSPYGATGQSLDSIIDNINSFTSESPGEIILLPIRYMSRVRTLAYGELPNQWDAATVEVFYSKLAKLRNRCPDIGNLKDVTAGELMDRNNGGGCVIPLIAESFSDPTLNDRPSAGIYMSAALNINDHWSNKDDTKEMAEDQVVTLQAQPRGGDDQLDIMQWIVTLTAFDFASIDIASVAILPTNPALYWRAVNAMSPEIWPTVILQDYVGYIHMNEKSFPSQLGAEIQTLCYGLNLYMVSQNCKVSHEKNPLLKPPASKATGKKVMAASGVAGIPGMDAFQGVIYANGSVDYNPPKDFHVGEVQADCLDPKMIG</sequence>
<organism evidence="3 4">
    <name type="scientific">Coniochaeta pulveracea</name>
    <dbReference type="NCBI Taxonomy" id="177199"/>
    <lineage>
        <taxon>Eukaryota</taxon>
        <taxon>Fungi</taxon>
        <taxon>Dikarya</taxon>
        <taxon>Ascomycota</taxon>
        <taxon>Pezizomycotina</taxon>
        <taxon>Sordariomycetes</taxon>
        <taxon>Sordariomycetidae</taxon>
        <taxon>Coniochaetales</taxon>
        <taxon>Coniochaetaceae</taxon>
        <taxon>Coniochaeta</taxon>
    </lineage>
</organism>
<dbReference type="GO" id="GO:0008081">
    <property type="term" value="F:phosphoric diester hydrolase activity"/>
    <property type="evidence" value="ECO:0007669"/>
    <property type="project" value="InterPro"/>
</dbReference>
<dbReference type="Proteomes" id="UP000275385">
    <property type="component" value="Unassembled WGS sequence"/>
</dbReference>
<dbReference type="PANTHER" id="PTHR33928:SF2">
    <property type="entry name" value="PECTATE LYASE SUPERFAMILY PROTEIN DOMAIN-CONTAINING PROTEIN-RELATED"/>
    <property type="match status" value="1"/>
</dbReference>
<evidence type="ECO:0000313" key="4">
    <source>
        <dbReference type="Proteomes" id="UP000275385"/>
    </source>
</evidence>
<dbReference type="GO" id="GO:0004650">
    <property type="term" value="F:polygalacturonase activity"/>
    <property type="evidence" value="ECO:0007669"/>
    <property type="project" value="InterPro"/>
</dbReference>
<dbReference type="OrthoDB" id="1046782at2759"/>
<accession>A0A420YJ08</accession>
<evidence type="ECO:0000256" key="1">
    <source>
        <dbReference type="SAM" id="SignalP"/>
    </source>
</evidence>
<feature type="domain" description="Rhamnogalacturonase A/B/Epimerase-like pectate lyase" evidence="2">
    <location>
        <begin position="154"/>
        <end position="383"/>
    </location>
</feature>
<dbReference type="InterPro" id="IPR039279">
    <property type="entry name" value="QRT3-like"/>
</dbReference>
<name>A0A420YJ08_9PEZI</name>
<dbReference type="InterPro" id="IPR012334">
    <property type="entry name" value="Pectin_lyas_fold"/>
</dbReference>
<dbReference type="Gene3D" id="3.20.20.190">
    <property type="entry name" value="Phosphatidylinositol (PI) phosphodiesterase"/>
    <property type="match status" value="1"/>
</dbReference>
<dbReference type="Gene3D" id="2.160.20.10">
    <property type="entry name" value="Single-stranded right-handed beta-helix, Pectin lyase-like"/>
    <property type="match status" value="2"/>
</dbReference>
<keyword evidence="1" id="KW-0732">Signal</keyword>